<comment type="caution">
    <text evidence="3">The sequence shown here is derived from an EMBL/GenBank/DDBJ whole genome shotgun (WGS) entry which is preliminary data.</text>
</comment>
<proteinExistence type="predicted"/>
<feature type="transmembrane region" description="Helical" evidence="2">
    <location>
        <begin position="31"/>
        <end position="53"/>
    </location>
</feature>
<evidence type="ECO:0000256" key="2">
    <source>
        <dbReference type="SAM" id="Phobius"/>
    </source>
</evidence>
<evidence type="ECO:0008006" key="5">
    <source>
        <dbReference type="Google" id="ProtNLM"/>
    </source>
</evidence>
<evidence type="ECO:0000313" key="4">
    <source>
        <dbReference type="Proteomes" id="UP001499930"/>
    </source>
</evidence>
<name>A0ABN3Y3F6_9ACTN</name>
<protein>
    <recommendedName>
        <fullName evidence="5">Cell division protein FtsL</fullName>
    </recommendedName>
</protein>
<organism evidence="3 4">
    <name type="scientific">Streptosporangium longisporum</name>
    <dbReference type="NCBI Taxonomy" id="46187"/>
    <lineage>
        <taxon>Bacteria</taxon>
        <taxon>Bacillati</taxon>
        <taxon>Actinomycetota</taxon>
        <taxon>Actinomycetes</taxon>
        <taxon>Streptosporangiales</taxon>
        <taxon>Streptosporangiaceae</taxon>
        <taxon>Streptosporangium</taxon>
    </lineage>
</organism>
<feature type="region of interest" description="Disordered" evidence="1">
    <location>
        <begin position="113"/>
        <end position="137"/>
    </location>
</feature>
<keyword evidence="2" id="KW-1133">Transmembrane helix</keyword>
<dbReference type="RefSeq" id="WP_344896764.1">
    <property type="nucleotide sequence ID" value="NZ_BAAAWD010000009.1"/>
</dbReference>
<sequence length="137" mass="14525">MPAAAGPVAGPATPVQAVPAARRRRAPRAPFLLLVVGLLCGGLVSLLLLNAVLAKDYFRASELRKDINELRLAREQKESVNMRLEMPGVLARNDENQGQQPDWDTARVIIPGASSGEVAGDTRAPAGRERVPGPAGE</sequence>
<dbReference type="EMBL" id="BAAAWD010000009">
    <property type="protein sequence ID" value="GAA3011696.1"/>
    <property type="molecule type" value="Genomic_DNA"/>
</dbReference>
<reference evidence="3 4" key="1">
    <citation type="journal article" date="2019" name="Int. J. Syst. Evol. Microbiol.">
        <title>The Global Catalogue of Microorganisms (GCM) 10K type strain sequencing project: providing services to taxonomists for standard genome sequencing and annotation.</title>
        <authorList>
            <consortium name="The Broad Institute Genomics Platform"/>
            <consortium name="The Broad Institute Genome Sequencing Center for Infectious Disease"/>
            <person name="Wu L."/>
            <person name="Ma J."/>
        </authorList>
    </citation>
    <scope>NUCLEOTIDE SEQUENCE [LARGE SCALE GENOMIC DNA]</scope>
    <source>
        <strain evidence="3 4">JCM 3106</strain>
    </source>
</reference>
<keyword evidence="2" id="KW-0812">Transmembrane</keyword>
<evidence type="ECO:0000256" key="1">
    <source>
        <dbReference type="SAM" id="MobiDB-lite"/>
    </source>
</evidence>
<accession>A0ABN3Y3F6</accession>
<keyword evidence="4" id="KW-1185">Reference proteome</keyword>
<keyword evidence="2" id="KW-0472">Membrane</keyword>
<gene>
    <name evidence="3" type="ORF">GCM10017559_38110</name>
</gene>
<evidence type="ECO:0000313" key="3">
    <source>
        <dbReference type="EMBL" id="GAA3011696.1"/>
    </source>
</evidence>
<feature type="region of interest" description="Disordered" evidence="1">
    <location>
        <begin position="1"/>
        <end position="20"/>
    </location>
</feature>
<dbReference type="Proteomes" id="UP001499930">
    <property type="component" value="Unassembled WGS sequence"/>
</dbReference>